<dbReference type="AlphaFoldDB" id="A0A1M6YXC4"/>
<sequence length="36" mass="3843">MADNKNNKTVELDDEQLGEVSGGTATVNEDPTIVHT</sequence>
<dbReference type="EMBL" id="FRBD01000034">
    <property type="protein sequence ID" value="SHL22753.1"/>
    <property type="molecule type" value="Genomic_DNA"/>
</dbReference>
<organism evidence="2 3">
    <name type="scientific">Xylanibacter ruminicola</name>
    <name type="common">Prevotella ruminicola</name>
    <dbReference type="NCBI Taxonomy" id="839"/>
    <lineage>
        <taxon>Bacteria</taxon>
        <taxon>Pseudomonadati</taxon>
        <taxon>Bacteroidota</taxon>
        <taxon>Bacteroidia</taxon>
        <taxon>Bacteroidales</taxon>
        <taxon>Prevotellaceae</taxon>
        <taxon>Xylanibacter</taxon>
    </lineage>
</organism>
<feature type="region of interest" description="Disordered" evidence="1">
    <location>
        <begin position="1"/>
        <end position="36"/>
    </location>
</feature>
<gene>
    <name evidence="2" type="ORF">SAMN05216463_13418</name>
</gene>
<proteinExistence type="predicted"/>
<evidence type="ECO:0000313" key="3">
    <source>
        <dbReference type="Proteomes" id="UP000184130"/>
    </source>
</evidence>
<feature type="compositionally biased region" description="Polar residues" evidence="1">
    <location>
        <begin position="23"/>
        <end position="36"/>
    </location>
</feature>
<evidence type="ECO:0000313" key="2">
    <source>
        <dbReference type="EMBL" id="SHL22753.1"/>
    </source>
</evidence>
<name>A0A1M6YXC4_XYLRU</name>
<feature type="compositionally biased region" description="Basic and acidic residues" evidence="1">
    <location>
        <begin position="1"/>
        <end position="11"/>
    </location>
</feature>
<protein>
    <submittedName>
        <fullName evidence="2">Uncharacterized protein</fullName>
    </submittedName>
</protein>
<dbReference type="Proteomes" id="UP000184130">
    <property type="component" value="Unassembled WGS sequence"/>
</dbReference>
<reference evidence="2 3" key="1">
    <citation type="submission" date="2016-11" db="EMBL/GenBank/DDBJ databases">
        <authorList>
            <person name="Jaros S."/>
            <person name="Januszkiewicz K."/>
            <person name="Wedrychowicz H."/>
        </authorList>
    </citation>
    <scope>NUCLEOTIDE SEQUENCE [LARGE SCALE GENOMIC DNA]</scope>
    <source>
        <strain evidence="2 3">KHT3</strain>
    </source>
</reference>
<evidence type="ECO:0000256" key="1">
    <source>
        <dbReference type="SAM" id="MobiDB-lite"/>
    </source>
</evidence>
<accession>A0A1M6YXC4</accession>